<gene>
    <name evidence="2" type="ORF">SBOR_1033</name>
</gene>
<dbReference type="Proteomes" id="UP000019487">
    <property type="component" value="Unassembled WGS sequence"/>
</dbReference>
<evidence type="ECO:0000256" key="1">
    <source>
        <dbReference type="SAM" id="Phobius"/>
    </source>
</evidence>
<name>W9CR66_SCLBF</name>
<reference evidence="2 3" key="1">
    <citation type="journal article" date="2014" name="Genome Announc.">
        <title>Draft genome sequence of Sclerotinia borealis, a psychrophilic plant pathogenic fungus.</title>
        <authorList>
            <person name="Mardanov A.V."/>
            <person name="Beletsky A.V."/>
            <person name="Kadnikov V.V."/>
            <person name="Ignatov A.N."/>
            <person name="Ravin N.V."/>
        </authorList>
    </citation>
    <scope>NUCLEOTIDE SEQUENCE [LARGE SCALE GENOMIC DNA]</scope>
    <source>
        <strain evidence="3">F-4157</strain>
    </source>
</reference>
<dbReference type="HOGENOM" id="CLU_1447460_0_0_1"/>
<evidence type="ECO:0000313" key="2">
    <source>
        <dbReference type="EMBL" id="ESZ98583.1"/>
    </source>
</evidence>
<sequence length="219" mass="23912">MSHAPPPNYKESLPSPSEFVNIELRPIGAANEAVRTEPDFEFYKPSKRTARRCYLIPILILIVIIAILGGMIAFLVTNPGVIGKQCPIQANVTQYSTPNYTRIITRTQIFNTTTSITQSITKTRPAAQATSTHSGVDPVAIATCLGVLENACAMDHPPTTFGQCDPLFVFFYCDLTDKMVFRGAMELDADGSSPVCQPMKEFCSRAIPLNKIPLADVSP</sequence>
<protein>
    <submittedName>
        <fullName evidence="2">Uncharacterized protein</fullName>
    </submittedName>
</protein>
<keyword evidence="1" id="KW-0812">Transmembrane</keyword>
<keyword evidence="1" id="KW-1133">Transmembrane helix</keyword>
<organism evidence="2 3">
    <name type="scientific">Sclerotinia borealis (strain F-4128)</name>
    <dbReference type="NCBI Taxonomy" id="1432307"/>
    <lineage>
        <taxon>Eukaryota</taxon>
        <taxon>Fungi</taxon>
        <taxon>Dikarya</taxon>
        <taxon>Ascomycota</taxon>
        <taxon>Pezizomycotina</taxon>
        <taxon>Leotiomycetes</taxon>
        <taxon>Helotiales</taxon>
        <taxon>Sclerotiniaceae</taxon>
        <taxon>Sclerotinia</taxon>
    </lineage>
</organism>
<dbReference type="AlphaFoldDB" id="W9CR66"/>
<comment type="caution">
    <text evidence="2">The sequence shown here is derived from an EMBL/GenBank/DDBJ whole genome shotgun (WGS) entry which is preliminary data.</text>
</comment>
<accession>W9CR66</accession>
<proteinExistence type="predicted"/>
<dbReference type="EMBL" id="AYSA01000039">
    <property type="protein sequence ID" value="ESZ98583.1"/>
    <property type="molecule type" value="Genomic_DNA"/>
</dbReference>
<keyword evidence="1" id="KW-0472">Membrane</keyword>
<feature type="transmembrane region" description="Helical" evidence="1">
    <location>
        <begin position="54"/>
        <end position="76"/>
    </location>
</feature>
<evidence type="ECO:0000313" key="3">
    <source>
        <dbReference type="Proteomes" id="UP000019487"/>
    </source>
</evidence>
<dbReference type="OrthoDB" id="3533870at2759"/>
<keyword evidence="3" id="KW-1185">Reference proteome</keyword>